<reference evidence="2 3" key="1">
    <citation type="submission" date="2016-02" db="EMBL/GenBank/DDBJ databases">
        <title>Genome analysis of coral dinoflagellate symbionts highlights evolutionary adaptations to a symbiotic lifestyle.</title>
        <authorList>
            <person name="Aranda M."/>
            <person name="Li Y."/>
            <person name="Liew Y.J."/>
            <person name="Baumgarten S."/>
            <person name="Simakov O."/>
            <person name="Wilson M."/>
            <person name="Piel J."/>
            <person name="Ashoor H."/>
            <person name="Bougouffa S."/>
            <person name="Bajic V.B."/>
            <person name="Ryu T."/>
            <person name="Ravasi T."/>
            <person name="Bayer T."/>
            <person name="Micklem G."/>
            <person name="Kim H."/>
            <person name="Bhak J."/>
            <person name="Lajeunesse T.C."/>
            <person name="Voolstra C.R."/>
        </authorList>
    </citation>
    <scope>NUCLEOTIDE SEQUENCE [LARGE SCALE GENOMIC DNA]</scope>
    <source>
        <strain evidence="2 3">CCMP2467</strain>
    </source>
</reference>
<keyword evidence="3" id="KW-1185">Reference proteome</keyword>
<evidence type="ECO:0000313" key="3">
    <source>
        <dbReference type="Proteomes" id="UP000186817"/>
    </source>
</evidence>
<feature type="region of interest" description="Disordered" evidence="1">
    <location>
        <begin position="204"/>
        <end position="241"/>
    </location>
</feature>
<organism evidence="2 3">
    <name type="scientific">Symbiodinium microadriaticum</name>
    <name type="common">Dinoflagellate</name>
    <name type="synonym">Zooxanthella microadriatica</name>
    <dbReference type="NCBI Taxonomy" id="2951"/>
    <lineage>
        <taxon>Eukaryota</taxon>
        <taxon>Sar</taxon>
        <taxon>Alveolata</taxon>
        <taxon>Dinophyceae</taxon>
        <taxon>Suessiales</taxon>
        <taxon>Symbiodiniaceae</taxon>
        <taxon>Symbiodinium</taxon>
    </lineage>
</organism>
<evidence type="ECO:0000313" key="2">
    <source>
        <dbReference type="EMBL" id="OLP73704.1"/>
    </source>
</evidence>
<dbReference type="AlphaFoldDB" id="A0A1Q9BSV3"/>
<evidence type="ECO:0000256" key="1">
    <source>
        <dbReference type="SAM" id="MobiDB-lite"/>
    </source>
</evidence>
<protein>
    <submittedName>
        <fullName evidence="2">Uncharacterized protein</fullName>
    </submittedName>
</protein>
<name>A0A1Q9BSV3_SYMMI</name>
<feature type="region of interest" description="Disordered" evidence="1">
    <location>
        <begin position="253"/>
        <end position="283"/>
    </location>
</feature>
<gene>
    <name evidence="2" type="ORF">AK812_SmicGene46969</name>
</gene>
<dbReference type="EMBL" id="LSRX01004927">
    <property type="protein sequence ID" value="OLP73704.1"/>
    <property type="molecule type" value="Genomic_DNA"/>
</dbReference>
<proteinExistence type="predicted"/>
<dbReference type="OrthoDB" id="443664at2759"/>
<comment type="caution">
    <text evidence="2">The sequence shown here is derived from an EMBL/GenBank/DDBJ whole genome shotgun (WGS) entry which is preliminary data.</text>
</comment>
<sequence>MGFGQLAPLSQAGIYFISVLVGENFTGICSQKSLKLNKSVMLAVASVLCPQSPHKLGLNVGPLKKEAKQLRNDLGMAEDPANVHCEGHAIKGFQTLINKRLFTSRKKRDATLDDLYAVYRQYWTPTAEEIEKARKAGRRLCYGPVDSQEQVAVAGDDELEEYDYEEEGGEEEALQEDAYFELDSDSECIQDIELGEKLGLNLKPNDASDHAVVKPSETPPQKEPKRSEVPQAPPSGMVSSYLDSTLFNSHLSPVKPRKQIAEKKAAAAPAPAAKGTFMGSGLF</sequence>
<dbReference type="Proteomes" id="UP000186817">
    <property type="component" value="Unassembled WGS sequence"/>
</dbReference>
<accession>A0A1Q9BSV3</accession>